<dbReference type="SUPFAM" id="SSF53167">
    <property type="entry name" value="Purine and uridine phosphorylases"/>
    <property type="match status" value="1"/>
</dbReference>
<dbReference type="Pfam" id="PF00400">
    <property type="entry name" value="WD40"/>
    <property type="match status" value="2"/>
</dbReference>
<dbReference type="GO" id="GO:0009116">
    <property type="term" value="P:nucleoside metabolic process"/>
    <property type="evidence" value="ECO:0007669"/>
    <property type="project" value="InterPro"/>
</dbReference>
<dbReference type="Gene3D" id="3.40.50.1580">
    <property type="entry name" value="Nucleoside phosphorylase domain"/>
    <property type="match status" value="1"/>
</dbReference>
<feature type="region of interest" description="Disordered" evidence="4">
    <location>
        <begin position="82"/>
        <end position="113"/>
    </location>
</feature>
<feature type="non-terminal residue" evidence="6">
    <location>
        <position position="1"/>
    </location>
</feature>
<feature type="repeat" description="WD" evidence="3">
    <location>
        <begin position="1170"/>
        <end position="1211"/>
    </location>
</feature>
<comment type="caution">
    <text evidence="6">The sequence shown here is derived from an EMBL/GenBank/DDBJ whole genome shotgun (WGS) entry which is preliminary data.</text>
</comment>
<evidence type="ECO:0000256" key="3">
    <source>
        <dbReference type="PROSITE-ProRule" id="PRU00221"/>
    </source>
</evidence>
<dbReference type="AlphaFoldDB" id="A0A9P9DMJ3"/>
<sequence length="1217" mass="135211">MTLAANKAVSASALGEAVNTFSAHLPPRFASASRCGTTTGEDETWRCCKLGQRIVKDWAVTPGRPHHGVLLHSLQVGGDDWSQSAHIRARDTQPTARPQDRRGSSPDTSSAGPSAFTAIHVRFHRLLVPGPPCFPPTSHIARPPVLRIGDGDSAHREATVLRRPCSRLLTDITMLSPPSTPKRHEDYTVAVICAIGFEMSAVRYMLDHEHPRLPPRQGDSNMYVLGELSGHNVALACLPGNQGKGAAAIVATNMACTFPSIKWQFLLGIGGGMPSARHDIRLGDVVISMPEGQYGGVVQYDLGKDTVDNFQLKGFLSPPPTMLRSAVELMRSDHWMAENKVEEFLLQMLQKGPRLSAYQRPPAGHDVLFDADYPHVATSSTCENCDRTRIISRLHRQFAGPEVHYGLIASGDRVMRSAAKRNATTANIGDILCFEMEAAGIATEFPCIVIRGISDYADSHKNDTWQHYAAAAAAASAKELLSYITPAEPFSDATPASPGQGAPPGHNEPVSQQLSGQGIQSSGSFSVGGNLNIHNQTIHSSDPIQDLWRDFLEDICESDPNTDMSRIEDDKGSLLPKCFDWILDNKELNAWRKCENTRLLWVKGDPGKGKTMLMIGLVRHLKDRLRNRNCALAFFFCQNADPRLNNGISVLRGLVWMLLSESSALSKHIPKEYRLKSKEKRKAMLESQNPNLFRTLKTILDDMLTEAPFDKIYLLVDALDECQDSDRLVEWMTQVASKPGSKAKWLVSSRFSLMLDRALHPTECQQKLDLELNDDHISRAVAQFIKQKVESLAKKCGYDEELRRKVQTKLEEKAESTFLWVALICQRLQRVRRGTVEDEIGKFPPGLPALYDRMMDIIEWHDDKIICKQILRTVTLVYRPLTLQELVTLAELPKGQTDDVRELVSLCSSFVILREDTVRFLHQSAKDYLEKNYAPRLQAAGVSQGHADIGRRSIEAMSPVLKQNMYDLDYGFKLKDMNPPERDPLAPIRYSCVFWVDHLLRGDPCCKTALADDGAIFKFLREQLLCWLESLSLLGEVPEGVRWIRKLLHSAQGLGTSPQLVRFLEDAEKFIHSHGSVIERAPLQTYGSALVFSPAMSEVKNTLWEKRLSFIQMVAGIRDDWDAHRQTLEGHGGSVRAVAFSPDGKTLASASYDKTVRLWDAATGTHRQTLEGHGDTVTAVAFSPDGKTLASASDDKTVRLWDAATGTHRQTLEGHGD</sequence>
<dbReference type="PROSITE" id="PS50294">
    <property type="entry name" value="WD_REPEATS_REGION"/>
    <property type="match status" value="2"/>
</dbReference>
<protein>
    <recommendedName>
        <fullName evidence="5">NACHT domain-containing protein</fullName>
    </recommendedName>
</protein>
<feature type="region of interest" description="Disordered" evidence="4">
    <location>
        <begin position="489"/>
        <end position="519"/>
    </location>
</feature>
<dbReference type="Gene3D" id="2.130.10.10">
    <property type="entry name" value="YVTN repeat-like/Quinoprotein amine dehydrogenase"/>
    <property type="match status" value="1"/>
</dbReference>
<dbReference type="PANTHER" id="PTHR46082">
    <property type="entry name" value="ATP/GTP-BINDING PROTEIN-RELATED"/>
    <property type="match status" value="1"/>
</dbReference>
<feature type="domain" description="NACHT" evidence="5">
    <location>
        <begin position="598"/>
        <end position="750"/>
    </location>
</feature>
<dbReference type="PROSITE" id="PS00678">
    <property type="entry name" value="WD_REPEATS_1"/>
    <property type="match status" value="2"/>
</dbReference>
<keyword evidence="1 3" id="KW-0853">WD repeat</keyword>
<proteinExistence type="predicted"/>
<dbReference type="InterPro" id="IPR000845">
    <property type="entry name" value="Nucleoside_phosphorylase_d"/>
</dbReference>
<evidence type="ECO:0000313" key="6">
    <source>
        <dbReference type="EMBL" id="KAH7123435.1"/>
    </source>
</evidence>
<dbReference type="EMBL" id="JAGMUU010000025">
    <property type="protein sequence ID" value="KAH7123435.1"/>
    <property type="molecule type" value="Genomic_DNA"/>
</dbReference>
<name>A0A9P9DMJ3_9HYPO</name>
<dbReference type="InterPro" id="IPR001680">
    <property type="entry name" value="WD40_rpt"/>
</dbReference>
<organism evidence="6 7">
    <name type="scientific">Dactylonectria estremocensis</name>
    <dbReference type="NCBI Taxonomy" id="1079267"/>
    <lineage>
        <taxon>Eukaryota</taxon>
        <taxon>Fungi</taxon>
        <taxon>Dikarya</taxon>
        <taxon>Ascomycota</taxon>
        <taxon>Pezizomycotina</taxon>
        <taxon>Sordariomycetes</taxon>
        <taxon>Hypocreomycetidae</taxon>
        <taxon>Hypocreales</taxon>
        <taxon>Nectriaceae</taxon>
        <taxon>Dactylonectria</taxon>
    </lineage>
</organism>
<keyword evidence="2" id="KW-0677">Repeat</keyword>
<evidence type="ECO:0000256" key="1">
    <source>
        <dbReference type="ARBA" id="ARBA00022574"/>
    </source>
</evidence>
<dbReference type="OrthoDB" id="20872at2759"/>
<dbReference type="SUPFAM" id="SSF50978">
    <property type="entry name" value="WD40 repeat-like"/>
    <property type="match status" value="1"/>
</dbReference>
<dbReference type="SUPFAM" id="SSF52540">
    <property type="entry name" value="P-loop containing nucleoside triphosphate hydrolases"/>
    <property type="match status" value="1"/>
</dbReference>
<dbReference type="InterPro" id="IPR053137">
    <property type="entry name" value="NLR-like"/>
</dbReference>
<dbReference type="InterPro" id="IPR036322">
    <property type="entry name" value="WD40_repeat_dom_sf"/>
</dbReference>
<dbReference type="PROSITE" id="PS50082">
    <property type="entry name" value="WD_REPEATS_2"/>
    <property type="match status" value="2"/>
</dbReference>
<evidence type="ECO:0000259" key="5">
    <source>
        <dbReference type="PROSITE" id="PS50837"/>
    </source>
</evidence>
<dbReference type="PANTHER" id="PTHR46082:SF11">
    <property type="entry name" value="AAA+ ATPASE DOMAIN-CONTAINING PROTEIN-RELATED"/>
    <property type="match status" value="1"/>
</dbReference>
<dbReference type="InterPro" id="IPR035994">
    <property type="entry name" value="Nucleoside_phosphorylase_sf"/>
</dbReference>
<keyword evidence="7" id="KW-1185">Reference proteome</keyword>
<dbReference type="InterPro" id="IPR007111">
    <property type="entry name" value="NACHT_NTPase"/>
</dbReference>
<accession>A0A9P9DMJ3</accession>
<dbReference type="Gene3D" id="3.40.50.300">
    <property type="entry name" value="P-loop containing nucleotide triphosphate hydrolases"/>
    <property type="match status" value="1"/>
</dbReference>
<dbReference type="InterPro" id="IPR027417">
    <property type="entry name" value="P-loop_NTPase"/>
</dbReference>
<dbReference type="SMART" id="SM00320">
    <property type="entry name" value="WD40"/>
    <property type="match status" value="2"/>
</dbReference>
<evidence type="ECO:0000256" key="2">
    <source>
        <dbReference type="ARBA" id="ARBA00022737"/>
    </source>
</evidence>
<gene>
    <name evidence="6" type="ORF">B0J13DRAFT_612182</name>
</gene>
<evidence type="ECO:0000313" key="7">
    <source>
        <dbReference type="Proteomes" id="UP000717696"/>
    </source>
</evidence>
<dbReference type="Pfam" id="PF24883">
    <property type="entry name" value="NPHP3_N"/>
    <property type="match status" value="1"/>
</dbReference>
<reference evidence="6" key="1">
    <citation type="journal article" date="2021" name="Nat. Commun.">
        <title>Genetic determinants of endophytism in the Arabidopsis root mycobiome.</title>
        <authorList>
            <person name="Mesny F."/>
            <person name="Miyauchi S."/>
            <person name="Thiergart T."/>
            <person name="Pickel B."/>
            <person name="Atanasova L."/>
            <person name="Karlsson M."/>
            <person name="Huettel B."/>
            <person name="Barry K.W."/>
            <person name="Haridas S."/>
            <person name="Chen C."/>
            <person name="Bauer D."/>
            <person name="Andreopoulos W."/>
            <person name="Pangilinan J."/>
            <person name="LaButti K."/>
            <person name="Riley R."/>
            <person name="Lipzen A."/>
            <person name="Clum A."/>
            <person name="Drula E."/>
            <person name="Henrissat B."/>
            <person name="Kohler A."/>
            <person name="Grigoriev I.V."/>
            <person name="Martin F.M."/>
            <person name="Hacquard S."/>
        </authorList>
    </citation>
    <scope>NUCLEOTIDE SEQUENCE</scope>
    <source>
        <strain evidence="6">MPI-CAGE-AT-0021</strain>
    </source>
</reference>
<evidence type="ECO:0000256" key="4">
    <source>
        <dbReference type="SAM" id="MobiDB-lite"/>
    </source>
</evidence>
<dbReference type="PROSITE" id="PS50837">
    <property type="entry name" value="NACHT"/>
    <property type="match status" value="1"/>
</dbReference>
<dbReference type="InterPro" id="IPR015943">
    <property type="entry name" value="WD40/YVTN_repeat-like_dom_sf"/>
</dbReference>
<dbReference type="Proteomes" id="UP000717696">
    <property type="component" value="Unassembled WGS sequence"/>
</dbReference>
<feature type="repeat" description="WD" evidence="3">
    <location>
        <begin position="1128"/>
        <end position="1169"/>
    </location>
</feature>
<dbReference type="InterPro" id="IPR056884">
    <property type="entry name" value="NPHP3-like_N"/>
</dbReference>
<dbReference type="InterPro" id="IPR019775">
    <property type="entry name" value="WD40_repeat_CS"/>
</dbReference>
<dbReference type="GO" id="GO:0003824">
    <property type="term" value="F:catalytic activity"/>
    <property type="evidence" value="ECO:0007669"/>
    <property type="project" value="InterPro"/>
</dbReference>
<dbReference type="Pfam" id="PF01048">
    <property type="entry name" value="PNP_UDP_1"/>
    <property type="match status" value="1"/>
</dbReference>